<evidence type="ECO:0000256" key="2">
    <source>
        <dbReference type="ARBA" id="ARBA00023015"/>
    </source>
</evidence>
<dbReference type="GO" id="GO:0003677">
    <property type="term" value="F:DNA binding"/>
    <property type="evidence" value="ECO:0007669"/>
    <property type="project" value="UniProtKB-KW"/>
</dbReference>
<evidence type="ECO:0000313" key="6">
    <source>
        <dbReference type="EMBL" id="PND00602.1"/>
    </source>
</evidence>
<dbReference type="InterPro" id="IPR014284">
    <property type="entry name" value="RNA_pol_sigma-70_dom"/>
</dbReference>
<dbReference type="InterPro" id="IPR013325">
    <property type="entry name" value="RNA_pol_sigma_r2"/>
</dbReference>
<dbReference type="InterPro" id="IPR007627">
    <property type="entry name" value="RNA_pol_sigma70_r2"/>
</dbReference>
<dbReference type="Gene3D" id="1.10.1740.10">
    <property type="match status" value="1"/>
</dbReference>
<dbReference type="NCBIfam" id="TIGR02937">
    <property type="entry name" value="sigma70-ECF"/>
    <property type="match status" value="1"/>
</dbReference>
<dbReference type="Gene3D" id="1.10.10.10">
    <property type="entry name" value="Winged helix-like DNA-binding domain superfamily/Winged helix DNA-binding domain"/>
    <property type="match status" value="1"/>
</dbReference>
<dbReference type="Proteomes" id="UP000236075">
    <property type="component" value="Unassembled WGS sequence"/>
</dbReference>
<dbReference type="InterPro" id="IPR013324">
    <property type="entry name" value="RNA_pol_sigma_r3/r4-like"/>
</dbReference>
<evidence type="ECO:0000256" key="3">
    <source>
        <dbReference type="ARBA" id="ARBA00023082"/>
    </source>
</evidence>
<comment type="similarity">
    <text evidence="1">Belongs to the sigma-70 factor family. ECF subfamily.</text>
</comment>
<evidence type="ECO:0000313" key="7">
    <source>
        <dbReference type="Proteomes" id="UP000236075"/>
    </source>
</evidence>
<gene>
    <name evidence="6" type="ORF">CXT95_10395</name>
</gene>
<sequence>MADEGTECTDAEMNTPAYVRNEEVDEESSHLLSWDEWLREHASQLLLFARQQSRSPEDAEDILQDALVRLARKEASGEFVGGQEAWLSYVFASIRRLAVDYGRKSDRRQKREDEACASERDEDVYTDPWFSSAAADEELKQFMEMQLRKLPSKFSEVIVLKIWGEQTFQQIAETLEISQNTAASRYRYGIDLLRRALRNKKNQF</sequence>
<evidence type="ECO:0000256" key="5">
    <source>
        <dbReference type="ARBA" id="ARBA00023163"/>
    </source>
</evidence>
<dbReference type="InterPro" id="IPR039425">
    <property type="entry name" value="RNA_pol_sigma-70-like"/>
</dbReference>
<keyword evidence="3" id="KW-0731">Sigma factor</keyword>
<dbReference type="SUPFAM" id="SSF88946">
    <property type="entry name" value="Sigma2 domain of RNA polymerase sigma factors"/>
    <property type="match status" value="1"/>
</dbReference>
<dbReference type="RefSeq" id="WP_022198241.1">
    <property type="nucleotide sequence ID" value="NZ_AP021898.1"/>
</dbReference>
<keyword evidence="5" id="KW-0804">Transcription</keyword>
<dbReference type="PANTHER" id="PTHR43133:SF8">
    <property type="entry name" value="RNA POLYMERASE SIGMA FACTOR HI_1459-RELATED"/>
    <property type="match status" value="1"/>
</dbReference>
<proteinExistence type="inferred from homology"/>
<dbReference type="InterPro" id="IPR036388">
    <property type="entry name" value="WH-like_DNA-bd_sf"/>
</dbReference>
<keyword evidence="4" id="KW-0238">DNA-binding</keyword>
<reference evidence="6 7" key="1">
    <citation type="journal article" date="2017" name="BMC Genomics">
        <title>Genome sequencing of 39 Akkermansia muciniphila isolates reveals its population structure, genomic and functional diverisity, and global distribution in mammalian gut microbiotas.</title>
        <authorList>
            <person name="Guo X."/>
            <person name="Li S."/>
            <person name="Zhang J."/>
            <person name="Wu F."/>
            <person name="Li X."/>
            <person name="Wu D."/>
            <person name="Zhang M."/>
            <person name="Ou Z."/>
            <person name="Jie Z."/>
            <person name="Yan Q."/>
            <person name="Li P."/>
            <person name="Yi J."/>
            <person name="Peng Y."/>
        </authorList>
    </citation>
    <scope>NUCLEOTIDE SEQUENCE [LARGE SCALE GENOMIC DNA]</scope>
    <source>
        <strain evidence="6 7">GP28</strain>
    </source>
</reference>
<dbReference type="GO" id="GO:0016987">
    <property type="term" value="F:sigma factor activity"/>
    <property type="evidence" value="ECO:0007669"/>
    <property type="project" value="UniProtKB-KW"/>
</dbReference>
<dbReference type="SUPFAM" id="SSF88659">
    <property type="entry name" value="Sigma3 and sigma4 domains of RNA polymerase sigma factors"/>
    <property type="match status" value="1"/>
</dbReference>
<dbReference type="PANTHER" id="PTHR43133">
    <property type="entry name" value="RNA POLYMERASE ECF-TYPE SIGMA FACTO"/>
    <property type="match status" value="1"/>
</dbReference>
<dbReference type="EMBL" id="PJLB01000011">
    <property type="protein sequence ID" value="PND00602.1"/>
    <property type="molecule type" value="Genomic_DNA"/>
</dbReference>
<comment type="caution">
    <text evidence="6">The sequence shown here is derived from an EMBL/GenBank/DDBJ whole genome shotgun (WGS) entry which is preliminary data.</text>
</comment>
<dbReference type="GeneID" id="60881429"/>
<accession>A0A2N8I976</accession>
<evidence type="ECO:0000256" key="4">
    <source>
        <dbReference type="ARBA" id="ARBA00023125"/>
    </source>
</evidence>
<dbReference type="Pfam" id="PF04542">
    <property type="entry name" value="Sigma70_r2"/>
    <property type="match status" value="1"/>
</dbReference>
<evidence type="ECO:0000256" key="1">
    <source>
        <dbReference type="ARBA" id="ARBA00010641"/>
    </source>
</evidence>
<dbReference type="AlphaFoldDB" id="A0A2N8I976"/>
<dbReference type="GO" id="GO:0006352">
    <property type="term" value="P:DNA-templated transcription initiation"/>
    <property type="evidence" value="ECO:0007669"/>
    <property type="project" value="InterPro"/>
</dbReference>
<organism evidence="6 7">
    <name type="scientific">Akkermansia muciniphila</name>
    <dbReference type="NCBI Taxonomy" id="239935"/>
    <lineage>
        <taxon>Bacteria</taxon>
        <taxon>Pseudomonadati</taxon>
        <taxon>Verrucomicrobiota</taxon>
        <taxon>Verrucomicrobiia</taxon>
        <taxon>Verrucomicrobiales</taxon>
        <taxon>Akkermansiaceae</taxon>
        <taxon>Akkermansia</taxon>
    </lineage>
</organism>
<dbReference type="Pfam" id="PF04545">
    <property type="entry name" value="Sigma70_r4"/>
    <property type="match status" value="1"/>
</dbReference>
<keyword evidence="2" id="KW-0805">Transcription regulation</keyword>
<name>A0A2N8I976_9BACT</name>
<protein>
    <submittedName>
        <fullName evidence="6">Sigma-70 family RNA polymerase sigma factor</fullName>
    </submittedName>
</protein>
<dbReference type="InterPro" id="IPR007630">
    <property type="entry name" value="RNA_pol_sigma70_r4"/>
</dbReference>